<evidence type="ECO:0000259" key="7">
    <source>
        <dbReference type="PROSITE" id="PS50198"/>
    </source>
</evidence>
<proteinExistence type="predicted"/>
<keyword evidence="5 6" id="KW-0413">Isomerase</keyword>
<evidence type="ECO:0000256" key="2">
    <source>
        <dbReference type="ARBA" id="ARBA00013194"/>
    </source>
</evidence>
<evidence type="ECO:0000256" key="5">
    <source>
        <dbReference type="ARBA" id="ARBA00023235"/>
    </source>
</evidence>
<dbReference type="SUPFAM" id="SSF109998">
    <property type="entry name" value="Triger factor/SurA peptide-binding domain-like"/>
    <property type="match status" value="1"/>
</dbReference>
<evidence type="ECO:0000256" key="3">
    <source>
        <dbReference type="ARBA" id="ARBA00022729"/>
    </source>
</evidence>
<keyword evidence="4 6" id="KW-0697">Rotamase</keyword>
<dbReference type="SUPFAM" id="SSF54534">
    <property type="entry name" value="FKBP-like"/>
    <property type="match status" value="1"/>
</dbReference>
<sequence length="619" mass="71992">MKSSGKNKLIILNFALSIMLTSVCLDLKAQDELQPLAKVGNQFITVDEFRNRYEFMPHLNYSSDNKDTLKKEFLYSLIAERLWALEALEKRIDTLDIVKQSLKTLEKLFVKDELFRNEVEYKIQLSSEEISKGLLRVPRTLYINIITASDSNEIYSIYNLLLEGKTFDSILVTRQEYNSQQKPFQIKLGTFSNELVEDLVFDLKLDEFSVPIYSDFKWYLFKVVSEEIDSTLFYDNETARNKTISILTERKRKNIAGRFLDSLLGGRTITADKELFTAFTDKLIQVLNERINKTISDSNKIIDLTSDDLIKILKLIEQSKLNPLFVKFDNTELTLKDFIYYLMYQKIYFPSRKSNRIKLVISSAVKQFIEDEVITAEGYKRKLNFSPSVQKELDMWRNYYLSEIMMQKFSDSITVSDSEIENYIIQKSDNGPNQLMINIVEILTHNLDDMMSVLDELKSGKNFRELAKQYNQRVYTKASNGEWGNFLAKSAGEIGEIASKLDIGEIYGPIKVKEGYSIFQLIDKKVIPDSLIKISDEPKDYIRMKLTLSKVNELINKNTFYLSQKFGVEINENLLNKIELSQINMFTYKLIGFGGKIAAMPITIPIFEWYYFYKKSEIP</sequence>
<keyword evidence="3" id="KW-0732">Signal</keyword>
<dbReference type="EMBL" id="DSVI01000004">
    <property type="protein sequence ID" value="HGT47206.1"/>
    <property type="molecule type" value="Genomic_DNA"/>
</dbReference>
<dbReference type="InterPro" id="IPR027304">
    <property type="entry name" value="Trigger_fact/SurA_dom_sf"/>
</dbReference>
<dbReference type="GO" id="GO:0003755">
    <property type="term" value="F:peptidyl-prolyl cis-trans isomerase activity"/>
    <property type="evidence" value="ECO:0007669"/>
    <property type="project" value="UniProtKB-KW"/>
</dbReference>
<dbReference type="InterPro" id="IPR000297">
    <property type="entry name" value="PPIase_PpiC"/>
</dbReference>
<comment type="catalytic activity">
    <reaction evidence="1">
        <text>[protein]-peptidylproline (omega=180) = [protein]-peptidylproline (omega=0)</text>
        <dbReference type="Rhea" id="RHEA:16237"/>
        <dbReference type="Rhea" id="RHEA-COMP:10747"/>
        <dbReference type="Rhea" id="RHEA-COMP:10748"/>
        <dbReference type="ChEBI" id="CHEBI:83833"/>
        <dbReference type="ChEBI" id="CHEBI:83834"/>
        <dbReference type="EC" id="5.2.1.8"/>
    </reaction>
</comment>
<dbReference type="PROSITE" id="PS50198">
    <property type="entry name" value="PPIC_PPIASE_2"/>
    <property type="match status" value="1"/>
</dbReference>
<dbReference type="EC" id="5.2.1.8" evidence="2"/>
<dbReference type="PANTHER" id="PTHR47245">
    <property type="entry name" value="PEPTIDYLPROLYL ISOMERASE"/>
    <property type="match status" value="1"/>
</dbReference>
<reference evidence="8" key="1">
    <citation type="journal article" date="2020" name="mSystems">
        <title>Genome- and Community-Level Interaction Insights into Carbon Utilization and Element Cycling Functions of Hydrothermarchaeota in Hydrothermal Sediment.</title>
        <authorList>
            <person name="Zhou Z."/>
            <person name="Liu Y."/>
            <person name="Xu W."/>
            <person name="Pan J."/>
            <person name="Luo Z.H."/>
            <person name="Li M."/>
        </authorList>
    </citation>
    <scope>NUCLEOTIDE SEQUENCE [LARGE SCALE GENOMIC DNA]</scope>
    <source>
        <strain evidence="8">SpSt-500</strain>
    </source>
</reference>
<dbReference type="PANTHER" id="PTHR47245:SF1">
    <property type="entry name" value="FOLDASE PROTEIN PRSA"/>
    <property type="match status" value="1"/>
</dbReference>
<organism evidence="8">
    <name type="scientific">Ignavibacterium album</name>
    <dbReference type="NCBI Taxonomy" id="591197"/>
    <lineage>
        <taxon>Bacteria</taxon>
        <taxon>Pseudomonadati</taxon>
        <taxon>Ignavibacteriota</taxon>
        <taxon>Ignavibacteria</taxon>
        <taxon>Ignavibacteriales</taxon>
        <taxon>Ignavibacteriaceae</taxon>
        <taxon>Ignavibacterium</taxon>
    </lineage>
</organism>
<gene>
    <name evidence="8" type="ORF">ENS56_04175</name>
</gene>
<protein>
    <recommendedName>
        <fullName evidence="2">peptidylprolyl isomerase</fullName>
        <ecNumber evidence="2">5.2.1.8</ecNumber>
    </recommendedName>
</protein>
<evidence type="ECO:0000256" key="6">
    <source>
        <dbReference type="PROSITE-ProRule" id="PRU00278"/>
    </source>
</evidence>
<dbReference type="InterPro" id="IPR050245">
    <property type="entry name" value="PrsA_foldase"/>
</dbReference>
<evidence type="ECO:0000256" key="1">
    <source>
        <dbReference type="ARBA" id="ARBA00000971"/>
    </source>
</evidence>
<dbReference type="Gene3D" id="3.10.50.40">
    <property type="match status" value="1"/>
</dbReference>
<accession>A0A832CVZ8</accession>
<evidence type="ECO:0000256" key="4">
    <source>
        <dbReference type="ARBA" id="ARBA00023110"/>
    </source>
</evidence>
<feature type="domain" description="PpiC" evidence="7">
    <location>
        <begin position="432"/>
        <end position="523"/>
    </location>
</feature>
<dbReference type="InterPro" id="IPR046357">
    <property type="entry name" value="PPIase_dom_sf"/>
</dbReference>
<comment type="caution">
    <text evidence="8">The sequence shown here is derived from an EMBL/GenBank/DDBJ whole genome shotgun (WGS) entry which is preliminary data.</text>
</comment>
<evidence type="ECO:0000313" key="8">
    <source>
        <dbReference type="EMBL" id="HGT47206.1"/>
    </source>
</evidence>
<dbReference type="AlphaFoldDB" id="A0A832CVZ8"/>
<name>A0A832CVZ8_9BACT</name>
<dbReference type="Pfam" id="PF00639">
    <property type="entry name" value="Rotamase"/>
    <property type="match status" value="1"/>
</dbReference>